<dbReference type="Proteomes" id="UP000054408">
    <property type="component" value="Unassembled WGS sequence"/>
</dbReference>
<accession>A0A0L0DMG2</accession>
<gene>
    <name evidence="2" type="ORF">AMSG_09297</name>
</gene>
<dbReference type="GeneID" id="25567787"/>
<dbReference type="RefSeq" id="XP_013754680.1">
    <property type="nucleotide sequence ID" value="XM_013899226.1"/>
</dbReference>
<evidence type="ECO:0000256" key="1">
    <source>
        <dbReference type="SAM" id="MobiDB-lite"/>
    </source>
</evidence>
<proteinExistence type="predicted"/>
<dbReference type="EMBL" id="GL349479">
    <property type="protein sequence ID" value="KNC53211.1"/>
    <property type="molecule type" value="Genomic_DNA"/>
</dbReference>
<feature type="compositionally biased region" description="Basic and acidic residues" evidence="1">
    <location>
        <begin position="1"/>
        <end position="15"/>
    </location>
</feature>
<organism evidence="2 3">
    <name type="scientific">Thecamonas trahens ATCC 50062</name>
    <dbReference type="NCBI Taxonomy" id="461836"/>
    <lineage>
        <taxon>Eukaryota</taxon>
        <taxon>Apusozoa</taxon>
        <taxon>Apusomonadida</taxon>
        <taxon>Apusomonadidae</taxon>
        <taxon>Thecamonas</taxon>
    </lineage>
</organism>
<name>A0A0L0DMG2_THETB</name>
<feature type="region of interest" description="Disordered" evidence="1">
    <location>
        <begin position="1"/>
        <end position="77"/>
    </location>
</feature>
<feature type="compositionally biased region" description="Gly residues" evidence="1">
    <location>
        <begin position="25"/>
        <end position="34"/>
    </location>
</feature>
<evidence type="ECO:0008006" key="4">
    <source>
        <dbReference type="Google" id="ProtNLM"/>
    </source>
</evidence>
<reference evidence="2 3" key="1">
    <citation type="submission" date="2010-05" db="EMBL/GenBank/DDBJ databases">
        <title>The Genome Sequence of Thecamonas trahens ATCC 50062.</title>
        <authorList>
            <consortium name="The Broad Institute Genome Sequencing Platform"/>
            <person name="Russ C."/>
            <person name="Cuomo C."/>
            <person name="Shea T."/>
            <person name="Young S.K."/>
            <person name="Zeng Q."/>
            <person name="Koehrsen M."/>
            <person name="Haas B."/>
            <person name="Borodovsky M."/>
            <person name="Guigo R."/>
            <person name="Alvarado L."/>
            <person name="Berlin A."/>
            <person name="Bochicchio J."/>
            <person name="Borenstein D."/>
            <person name="Chapman S."/>
            <person name="Chen Z."/>
            <person name="Freedman E."/>
            <person name="Gellesch M."/>
            <person name="Goldberg J."/>
            <person name="Griggs A."/>
            <person name="Gujja S."/>
            <person name="Heilman E."/>
            <person name="Heiman D."/>
            <person name="Hepburn T."/>
            <person name="Howarth C."/>
            <person name="Jen D."/>
            <person name="Larson L."/>
            <person name="Mehta T."/>
            <person name="Park D."/>
            <person name="Pearson M."/>
            <person name="Roberts A."/>
            <person name="Saif S."/>
            <person name="Shenoy N."/>
            <person name="Sisk P."/>
            <person name="Stolte C."/>
            <person name="Sykes S."/>
            <person name="Thomson T."/>
            <person name="Walk T."/>
            <person name="White J."/>
            <person name="Yandava C."/>
            <person name="Burger G."/>
            <person name="Gray M.W."/>
            <person name="Holland P.W.H."/>
            <person name="King N."/>
            <person name="Lang F.B.F."/>
            <person name="Roger A.J."/>
            <person name="Ruiz-Trillo I."/>
            <person name="Lander E."/>
            <person name="Nusbaum C."/>
        </authorList>
    </citation>
    <scope>NUCLEOTIDE SEQUENCE [LARGE SCALE GENOMIC DNA]</scope>
    <source>
        <strain evidence="2 3">ATCC 50062</strain>
    </source>
</reference>
<evidence type="ECO:0000313" key="2">
    <source>
        <dbReference type="EMBL" id="KNC53211.1"/>
    </source>
</evidence>
<evidence type="ECO:0000313" key="3">
    <source>
        <dbReference type="Proteomes" id="UP000054408"/>
    </source>
</evidence>
<dbReference type="AlphaFoldDB" id="A0A0L0DMG2"/>
<protein>
    <recommendedName>
        <fullName evidence="4">Hyaluronan/mRNA-binding protein domain-containing protein</fullName>
    </recommendedName>
</protein>
<feature type="compositionally biased region" description="Acidic residues" evidence="1">
    <location>
        <begin position="61"/>
        <end position="77"/>
    </location>
</feature>
<sequence length="77" mass="7962">MDTKSKGAQTKEHHVSRTGTRGTAAKGGAGGKGTWGRADDPSAQLQAATDPAYLDKNDPNYVEDESGGDELLTADDA</sequence>
<keyword evidence="3" id="KW-1185">Reference proteome</keyword>